<dbReference type="RefSeq" id="WP_076344772.1">
    <property type="nucleotide sequence ID" value="NZ_CP019082.1"/>
</dbReference>
<dbReference type="CDD" id="cd03786">
    <property type="entry name" value="GTB_UDP-GlcNAc_2-Epimerase"/>
    <property type="match status" value="1"/>
</dbReference>
<dbReference type="Gene3D" id="3.40.50.2000">
    <property type="entry name" value="Glycogen Phosphorylase B"/>
    <property type="match status" value="2"/>
</dbReference>
<protein>
    <recommendedName>
        <fullName evidence="3">UDP-N-acetylglucosamine 2-epimerase (non-hydrolyzing)</fullName>
        <ecNumber evidence="3">5.1.3.14</ecNumber>
    </recommendedName>
</protein>
<reference evidence="7" key="1">
    <citation type="submission" date="2016-12" db="EMBL/GenBank/DDBJ databases">
        <title>Comparative genomics of four Isosphaeraceae planctomycetes: a common pool of plasmids and glycoside hydrolase genes.</title>
        <authorList>
            <person name="Ivanova A."/>
        </authorList>
    </citation>
    <scope>NUCLEOTIDE SEQUENCE [LARGE SCALE GENOMIC DNA]</scope>
    <source>
        <strain evidence="7">PX4</strain>
    </source>
</reference>
<keyword evidence="7" id="KW-1185">Reference proteome</keyword>
<dbReference type="SUPFAM" id="SSF53756">
    <property type="entry name" value="UDP-Glycosyltransferase/glycogen phosphorylase"/>
    <property type="match status" value="1"/>
</dbReference>
<dbReference type="InterPro" id="IPR029767">
    <property type="entry name" value="WecB-like"/>
</dbReference>
<dbReference type="KEGG" id="pbor:BSF38_01728"/>
<evidence type="ECO:0000313" key="7">
    <source>
        <dbReference type="Proteomes" id="UP000186309"/>
    </source>
</evidence>
<dbReference type="OrthoDB" id="9803238at2"/>
<feature type="domain" description="UDP-N-acetylglucosamine 2-epimerase" evidence="5">
    <location>
        <begin position="28"/>
        <end position="366"/>
    </location>
</feature>
<dbReference type="AlphaFoldDB" id="A0A1U7CMW5"/>
<organism evidence="6 7">
    <name type="scientific">Paludisphaera borealis</name>
    <dbReference type="NCBI Taxonomy" id="1387353"/>
    <lineage>
        <taxon>Bacteria</taxon>
        <taxon>Pseudomonadati</taxon>
        <taxon>Planctomycetota</taxon>
        <taxon>Planctomycetia</taxon>
        <taxon>Isosphaerales</taxon>
        <taxon>Isosphaeraceae</taxon>
        <taxon>Paludisphaera</taxon>
    </lineage>
</organism>
<dbReference type="EMBL" id="CP019082">
    <property type="protein sequence ID" value="APW60261.1"/>
    <property type="molecule type" value="Genomic_DNA"/>
</dbReference>
<gene>
    <name evidence="6" type="primary">wecB</name>
    <name evidence="6" type="ORF">BSF38_01728</name>
</gene>
<name>A0A1U7CMW5_9BACT</name>
<sequence length="379" mass="41173">MSSQTRQTVVCVVGTRPEAIKMAPVIRALRASSWARCRVIFTAQHRDLVAPVFEFFGVQPDVDLDVMRPGQSLADLSNRLLASLHDSLRREDPDFVLAQGDTTTVLAAALASYMLSAPFGHIEAGLRTHRLDSPFPEEANRVAVSHLSTLHFAPTTAARENLLHEGIERASIHITGNTGIDALHLAARRDSPLGAKLDPDKRLILVTVHRRENQGEPLRRICESVRAIHESFEDVEILWPVHPNPAIGPVVAEIVGGLPRVRLVEPLSYGSFVTAMKRSALILSDSGGIQEEATALRKPVLVLRQVSERDEAVRCGVARLVGHDPATIVAETSRLLGDAVDGRPLAQAESPFGDGRAASRIVSIVKKSLNPVRSKAVRA</sequence>
<dbReference type="EC" id="5.1.3.14" evidence="3"/>
<comment type="similarity">
    <text evidence="2 4">Belongs to the UDP-N-acetylglucosamine 2-epimerase family.</text>
</comment>
<dbReference type="Pfam" id="PF02350">
    <property type="entry name" value="Epimerase_2"/>
    <property type="match status" value="1"/>
</dbReference>
<evidence type="ECO:0000313" key="6">
    <source>
        <dbReference type="EMBL" id="APW60261.1"/>
    </source>
</evidence>
<dbReference type="PANTHER" id="PTHR43174:SF2">
    <property type="entry name" value="UDP-N-ACETYLGLUCOSAMINE 2-EPIMERASE"/>
    <property type="match status" value="1"/>
</dbReference>
<dbReference type="InterPro" id="IPR003331">
    <property type="entry name" value="UDP_GlcNAc_Epimerase_2_dom"/>
</dbReference>
<dbReference type="PANTHER" id="PTHR43174">
    <property type="entry name" value="UDP-N-ACETYLGLUCOSAMINE 2-EPIMERASE"/>
    <property type="match status" value="1"/>
</dbReference>
<dbReference type="GO" id="GO:0008761">
    <property type="term" value="F:UDP-N-acetylglucosamine 2-epimerase activity"/>
    <property type="evidence" value="ECO:0007669"/>
    <property type="project" value="UniProtKB-EC"/>
</dbReference>
<dbReference type="Proteomes" id="UP000186309">
    <property type="component" value="Chromosome"/>
</dbReference>
<evidence type="ECO:0000259" key="5">
    <source>
        <dbReference type="Pfam" id="PF02350"/>
    </source>
</evidence>
<keyword evidence="1 4" id="KW-0413">Isomerase</keyword>
<evidence type="ECO:0000256" key="2">
    <source>
        <dbReference type="ARBA" id="ARBA00038209"/>
    </source>
</evidence>
<proteinExistence type="inferred from homology"/>
<dbReference type="NCBIfam" id="TIGR00236">
    <property type="entry name" value="wecB"/>
    <property type="match status" value="1"/>
</dbReference>
<accession>A0A1U7CMW5</accession>
<dbReference type="STRING" id="1387353.BSF38_01728"/>
<evidence type="ECO:0000256" key="4">
    <source>
        <dbReference type="RuleBase" id="RU003513"/>
    </source>
</evidence>
<evidence type="ECO:0000256" key="3">
    <source>
        <dbReference type="ARBA" id="ARBA00038858"/>
    </source>
</evidence>
<evidence type="ECO:0000256" key="1">
    <source>
        <dbReference type="ARBA" id="ARBA00023235"/>
    </source>
</evidence>